<name>A0AAW2Z8B7_9EUKA</name>
<dbReference type="PANTHER" id="PTHR12117:SF0">
    <property type="entry name" value="PROLYL 3-HYDROXYLASE OGFOD1"/>
    <property type="match status" value="1"/>
</dbReference>
<dbReference type="EMBL" id="JAOPGA020001133">
    <property type="protein sequence ID" value="KAL0485386.1"/>
    <property type="molecule type" value="Genomic_DNA"/>
</dbReference>
<dbReference type="PANTHER" id="PTHR12117">
    <property type="entry name" value="HISTONE ACETYLTRANSFERASE COMPLEX"/>
    <property type="match status" value="1"/>
</dbReference>
<evidence type="ECO:0000313" key="7">
    <source>
        <dbReference type="EMBL" id="KAL0485386.1"/>
    </source>
</evidence>
<evidence type="ECO:0000256" key="2">
    <source>
        <dbReference type="ARBA" id="ARBA00022896"/>
    </source>
</evidence>
<protein>
    <submittedName>
        <fullName evidence="7">Prolyl 3-hydroxylase</fullName>
    </submittedName>
</protein>
<organism evidence="7 8">
    <name type="scientific">Acrasis kona</name>
    <dbReference type="NCBI Taxonomy" id="1008807"/>
    <lineage>
        <taxon>Eukaryota</taxon>
        <taxon>Discoba</taxon>
        <taxon>Heterolobosea</taxon>
        <taxon>Tetramitia</taxon>
        <taxon>Eutetramitia</taxon>
        <taxon>Acrasidae</taxon>
        <taxon>Acrasis</taxon>
    </lineage>
</organism>
<dbReference type="GO" id="GO:0031543">
    <property type="term" value="F:peptidyl-proline dioxygenase activity"/>
    <property type="evidence" value="ECO:0007669"/>
    <property type="project" value="TreeGrafter"/>
</dbReference>
<keyword evidence="2" id="KW-0847">Vitamin C</keyword>
<evidence type="ECO:0000256" key="5">
    <source>
        <dbReference type="SAM" id="MobiDB-lite"/>
    </source>
</evidence>
<dbReference type="Gene3D" id="2.60.120.620">
    <property type="entry name" value="q2cbj1_9rhob like domain"/>
    <property type="match status" value="2"/>
</dbReference>
<evidence type="ECO:0000259" key="6">
    <source>
        <dbReference type="SMART" id="SM00702"/>
    </source>
</evidence>
<keyword evidence="8" id="KW-1185">Reference proteome</keyword>
<evidence type="ECO:0000256" key="4">
    <source>
        <dbReference type="ARBA" id="ARBA00023002"/>
    </source>
</evidence>
<feature type="domain" description="Prolyl 4-hydroxylase alpha subunit" evidence="6">
    <location>
        <begin position="56"/>
        <end position="243"/>
    </location>
</feature>
<dbReference type="GO" id="GO:0031418">
    <property type="term" value="F:L-ascorbic acid binding"/>
    <property type="evidence" value="ECO:0007669"/>
    <property type="project" value="UniProtKB-KW"/>
</dbReference>
<dbReference type="Pfam" id="PF10637">
    <property type="entry name" value="Ofd1_CTDD"/>
    <property type="match status" value="1"/>
</dbReference>
<dbReference type="GO" id="GO:0005737">
    <property type="term" value="C:cytoplasm"/>
    <property type="evidence" value="ECO:0007669"/>
    <property type="project" value="TreeGrafter"/>
</dbReference>
<feature type="region of interest" description="Disordered" evidence="5">
    <location>
        <begin position="482"/>
        <end position="511"/>
    </location>
</feature>
<dbReference type="AlphaFoldDB" id="A0AAW2Z8B7"/>
<comment type="caution">
    <text evidence="7">The sequence shown here is derived from an EMBL/GenBank/DDBJ whole genome shotgun (WGS) entry which is preliminary data.</text>
</comment>
<evidence type="ECO:0000256" key="1">
    <source>
        <dbReference type="ARBA" id="ARBA00001961"/>
    </source>
</evidence>
<dbReference type="InterPro" id="IPR051842">
    <property type="entry name" value="uS12_prolyl_hydroxylase"/>
</dbReference>
<dbReference type="InterPro" id="IPR006620">
    <property type="entry name" value="Pro_4_hyd_alph"/>
</dbReference>
<gene>
    <name evidence="7" type="ORF">AKO1_002981</name>
</gene>
<dbReference type="GO" id="GO:0005506">
    <property type="term" value="F:iron ion binding"/>
    <property type="evidence" value="ECO:0007669"/>
    <property type="project" value="InterPro"/>
</dbReference>
<keyword evidence="3" id="KW-0223">Dioxygenase</keyword>
<evidence type="ECO:0000256" key="3">
    <source>
        <dbReference type="ARBA" id="ARBA00022964"/>
    </source>
</evidence>
<dbReference type="Pfam" id="PF13661">
    <property type="entry name" value="2OG-FeII_Oxy_4"/>
    <property type="match status" value="1"/>
</dbReference>
<reference evidence="7 8" key="1">
    <citation type="submission" date="2024-03" db="EMBL/GenBank/DDBJ databases">
        <title>The Acrasis kona genome and developmental transcriptomes reveal deep origins of eukaryotic multicellular pathways.</title>
        <authorList>
            <person name="Sheikh S."/>
            <person name="Fu C.-J."/>
            <person name="Brown M.W."/>
            <person name="Baldauf S.L."/>
        </authorList>
    </citation>
    <scope>NUCLEOTIDE SEQUENCE [LARGE SCALE GENOMIC DNA]</scope>
    <source>
        <strain evidence="7 8">ATCC MYA-3509</strain>
    </source>
</reference>
<dbReference type="Proteomes" id="UP001431209">
    <property type="component" value="Unassembled WGS sequence"/>
</dbReference>
<dbReference type="InterPro" id="IPR039558">
    <property type="entry name" value="TPA1/OFD1_N"/>
</dbReference>
<proteinExistence type="predicted"/>
<evidence type="ECO:0000313" key="8">
    <source>
        <dbReference type="Proteomes" id="UP001431209"/>
    </source>
</evidence>
<sequence length="511" mass="59330">MSKPRGLGKKKVAQKPVAPLFNEDELLGLISTSYKLSDNAANDELKNNNYTKNTPFPHITLNNFFQEEFLEQLKTELLQTQYWEKNNDLYQFLQTKDLQDSVRPNIVKLKTLLYGQHFRSFIEKVTGLEQRNLRLRSDKIDMSGACYRDTNYLLCHDDELEGRRIAYIIYMVPRDWSKEDGGSLDLFNVDDNLQPENITTSLQPVWNSITFFEVSPTSYHQVSQVLRDEELCEDRISLSGWYYCDVPVERPTPHVESNLEMNDPITTTQSVSTLLREWISESYFQEDNLNKIIKLFARNSSINLVDFLRKDKLKQITEELTRQVGIGGFKTVGPANRRHYGKWTESENESNVISQLTHLFRSKEFAEFLGQVTKYDILKQNVKCRRFANNDYTLAHDISKDQVRLDVVLTVLDNKVVSSDPSHGGAIVYMNEDEELLSVLPVDNSLSIVMRDVGVMQFVKFVNHKAPFARFDWCCAYEIPEIEQGDDDDDEEWEDDDDDEIPEGWVEETDE</sequence>
<keyword evidence="4" id="KW-0560">Oxidoreductase</keyword>
<comment type="cofactor">
    <cofactor evidence="1">
        <name>L-ascorbate</name>
        <dbReference type="ChEBI" id="CHEBI:38290"/>
    </cofactor>
</comment>
<dbReference type="SMART" id="SM00702">
    <property type="entry name" value="P4Hc"/>
    <property type="match status" value="1"/>
</dbReference>
<dbReference type="InterPro" id="IPR019601">
    <property type="entry name" value="Oxoglutarate/Fe-dep_Oase_C"/>
</dbReference>
<accession>A0AAW2Z8B7</accession>
<dbReference type="GO" id="GO:0006449">
    <property type="term" value="P:regulation of translational termination"/>
    <property type="evidence" value="ECO:0007669"/>
    <property type="project" value="TreeGrafter"/>
</dbReference>